<dbReference type="RefSeq" id="WP_116565547.1">
    <property type="nucleotide sequence ID" value="NZ_QDKP01000017.1"/>
</dbReference>
<dbReference type="Gene3D" id="3.40.50.2300">
    <property type="match status" value="1"/>
</dbReference>
<dbReference type="InterPro" id="IPR000792">
    <property type="entry name" value="Tscrpt_reg_LuxR_C"/>
</dbReference>
<dbReference type="PANTHER" id="PTHR43214:SF43">
    <property type="entry name" value="TWO-COMPONENT RESPONSE REGULATOR"/>
    <property type="match status" value="1"/>
</dbReference>
<organism evidence="6 7">
    <name type="scientific">Caulobacter radicis</name>
    <dbReference type="NCBI Taxonomy" id="2172650"/>
    <lineage>
        <taxon>Bacteria</taxon>
        <taxon>Pseudomonadati</taxon>
        <taxon>Pseudomonadota</taxon>
        <taxon>Alphaproteobacteria</taxon>
        <taxon>Caulobacterales</taxon>
        <taxon>Caulobacteraceae</taxon>
        <taxon>Caulobacter</taxon>
    </lineage>
</organism>
<dbReference type="SUPFAM" id="SSF46894">
    <property type="entry name" value="C-terminal effector domain of the bipartite response regulators"/>
    <property type="match status" value="1"/>
</dbReference>
<dbReference type="PRINTS" id="PR00038">
    <property type="entry name" value="HTHLUXR"/>
</dbReference>
<evidence type="ECO:0000256" key="1">
    <source>
        <dbReference type="ARBA" id="ARBA00022553"/>
    </source>
</evidence>
<dbReference type="GO" id="GO:0003677">
    <property type="term" value="F:DNA binding"/>
    <property type="evidence" value="ECO:0007669"/>
    <property type="project" value="UniProtKB-KW"/>
</dbReference>
<dbReference type="GO" id="GO:0006355">
    <property type="term" value="P:regulation of DNA-templated transcription"/>
    <property type="evidence" value="ECO:0007669"/>
    <property type="project" value="InterPro"/>
</dbReference>
<keyword evidence="1 3" id="KW-0597">Phosphoprotein</keyword>
<proteinExistence type="predicted"/>
<dbReference type="EMBL" id="QDKP01000017">
    <property type="protein sequence ID" value="PVM86001.1"/>
    <property type="molecule type" value="Genomic_DNA"/>
</dbReference>
<protein>
    <submittedName>
        <fullName evidence="6">DNA-binding response regulator</fullName>
    </submittedName>
</protein>
<dbReference type="SUPFAM" id="SSF52172">
    <property type="entry name" value="CheY-like"/>
    <property type="match status" value="1"/>
</dbReference>
<comment type="caution">
    <text evidence="6">The sequence shown here is derived from an EMBL/GenBank/DDBJ whole genome shotgun (WGS) entry which is preliminary data.</text>
</comment>
<evidence type="ECO:0000259" key="5">
    <source>
        <dbReference type="PROSITE" id="PS50110"/>
    </source>
</evidence>
<name>A0A2T9JQX4_9CAUL</name>
<evidence type="ECO:0000256" key="2">
    <source>
        <dbReference type="ARBA" id="ARBA00023125"/>
    </source>
</evidence>
<dbReference type="PANTHER" id="PTHR43214">
    <property type="entry name" value="TWO-COMPONENT RESPONSE REGULATOR"/>
    <property type="match status" value="1"/>
</dbReference>
<reference evidence="6 7" key="1">
    <citation type="submission" date="2018-04" db="EMBL/GenBank/DDBJ databases">
        <title>The genome sequence of Caulobacter sp. 736.</title>
        <authorList>
            <person name="Gao J."/>
            <person name="Sun J."/>
        </authorList>
    </citation>
    <scope>NUCLEOTIDE SEQUENCE [LARGE SCALE GENOMIC DNA]</scope>
    <source>
        <strain evidence="6 7">736</strain>
    </source>
</reference>
<evidence type="ECO:0000259" key="4">
    <source>
        <dbReference type="PROSITE" id="PS50043"/>
    </source>
</evidence>
<evidence type="ECO:0000313" key="6">
    <source>
        <dbReference type="EMBL" id="PVM86001.1"/>
    </source>
</evidence>
<dbReference type="AlphaFoldDB" id="A0A2T9JQX4"/>
<dbReference type="SMART" id="SM00448">
    <property type="entry name" value="REC"/>
    <property type="match status" value="1"/>
</dbReference>
<dbReference type="InterPro" id="IPR001789">
    <property type="entry name" value="Sig_transdc_resp-reg_receiver"/>
</dbReference>
<feature type="domain" description="Response regulatory" evidence="5">
    <location>
        <begin position="10"/>
        <end position="126"/>
    </location>
</feature>
<dbReference type="InterPro" id="IPR058245">
    <property type="entry name" value="NreC/VraR/RcsB-like_REC"/>
</dbReference>
<gene>
    <name evidence="6" type="ORF">DDF65_06145</name>
</gene>
<feature type="domain" description="HTH luxR-type" evidence="4">
    <location>
        <begin position="142"/>
        <end position="207"/>
    </location>
</feature>
<dbReference type="SMART" id="SM00421">
    <property type="entry name" value="HTH_LUXR"/>
    <property type="match status" value="1"/>
</dbReference>
<dbReference type="Proteomes" id="UP000244913">
    <property type="component" value="Unassembled WGS sequence"/>
</dbReference>
<sequence>MAESSSRPIRILVVDDHPILREGVAAILEDRTDMVLVGEARDGVEAIVQFRDLQPDVTLMDLQMPGMGGVEAIKAIRDEHPDARIVVLTTYDGDVQAVRALRAGALGYLLKSSLRTEMLDAIHAVRQGRRYLHRSIADEIAIHVLDDGLSEREVAVLQLVAVGKANKQIARELGISEETVKGYLKTIFTKLNVSDRTHAVTVAARRGIIEL</sequence>
<dbReference type="InterPro" id="IPR016032">
    <property type="entry name" value="Sig_transdc_resp-reg_C-effctor"/>
</dbReference>
<dbReference type="Pfam" id="PF00196">
    <property type="entry name" value="GerE"/>
    <property type="match status" value="1"/>
</dbReference>
<dbReference type="InterPro" id="IPR011006">
    <property type="entry name" value="CheY-like_superfamily"/>
</dbReference>
<dbReference type="GO" id="GO:0000160">
    <property type="term" value="P:phosphorelay signal transduction system"/>
    <property type="evidence" value="ECO:0007669"/>
    <property type="project" value="InterPro"/>
</dbReference>
<dbReference type="Pfam" id="PF00072">
    <property type="entry name" value="Response_reg"/>
    <property type="match status" value="1"/>
</dbReference>
<keyword evidence="2 6" id="KW-0238">DNA-binding</keyword>
<dbReference type="PROSITE" id="PS50043">
    <property type="entry name" value="HTH_LUXR_2"/>
    <property type="match status" value="1"/>
</dbReference>
<dbReference type="CDD" id="cd17535">
    <property type="entry name" value="REC_NarL-like"/>
    <property type="match status" value="1"/>
</dbReference>
<evidence type="ECO:0000256" key="3">
    <source>
        <dbReference type="PROSITE-ProRule" id="PRU00169"/>
    </source>
</evidence>
<dbReference type="CDD" id="cd06170">
    <property type="entry name" value="LuxR_C_like"/>
    <property type="match status" value="1"/>
</dbReference>
<keyword evidence="7" id="KW-1185">Reference proteome</keyword>
<evidence type="ECO:0000313" key="7">
    <source>
        <dbReference type="Proteomes" id="UP000244913"/>
    </source>
</evidence>
<accession>A0A2T9JQX4</accession>
<feature type="modified residue" description="4-aspartylphosphate" evidence="3">
    <location>
        <position position="61"/>
    </location>
</feature>
<dbReference type="InterPro" id="IPR039420">
    <property type="entry name" value="WalR-like"/>
</dbReference>
<dbReference type="PROSITE" id="PS50110">
    <property type="entry name" value="RESPONSE_REGULATORY"/>
    <property type="match status" value="1"/>
</dbReference>